<dbReference type="Gene3D" id="3.20.20.220">
    <property type="match status" value="1"/>
</dbReference>
<dbReference type="Proteomes" id="UP000886005">
    <property type="component" value="Unassembled WGS sequence"/>
</dbReference>
<organism evidence="2">
    <name type="scientific">Caldithrix abyssi</name>
    <dbReference type="NCBI Taxonomy" id="187145"/>
    <lineage>
        <taxon>Bacteria</taxon>
        <taxon>Pseudomonadati</taxon>
        <taxon>Calditrichota</taxon>
        <taxon>Calditrichia</taxon>
        <taxon>Calditrichales</taxon>
        <taxon>Calditrichaceae</taxon>
        <taxon>Caldithrix</taxon>
    </lineage>
</organism>
<dbReference type="GO" id="GO:0016491">
    <property type="term" value="F:oxidoreductase activity"/>
    <property type="evidence" value="ECO:0007669"/>
    <property type="project" value="UniProtKB-KW"/>
</dbReference>
<evidence type="ECO:0000313" key="2">
    <source>
        <dbReference type="EMBL" id="HED11369.1"/>
    </source>
</evidence>
<sequence>MESSNTGARIKDKIFRRISMGYIVGTEVEDAIQACQKIMPLGYAATICPWNNNGDDFSLVADAYVLAARQIIRHNLDCYLSIKTPAIGFDPTLMDKIIKAAREGGLRIHFDAQSPETAEDNLSLFEATYNKYENISYTLPARWQRSLEDAGRLIGMQVPVRIVKGEWEDPLEPDKDPFGGFLDIVRVLAGKARHVAVATHNAPLLKEACHILRRENGSWELEQLYGLPMKTVRLAESCHVPVRFYIPYGRACLPYALSMMKKKPRMLWWVMRDIVRADRFKIA</sequence>
<dbReference type="AlphaFoldDB" id="A0A7V1M184"/>
<proteinExistence type="predicted"/>
<evidence type="ECO:0000256" key="1">
    <source>
        <dbReference type="ARBA" id="ARBA00023002"/>
    </source>
</evidence>
<dbReference type="SUPFAM" id="SSF51730">
    <property type="entry name" value="FAD-linked oxidoreductase"/>
    <property type="match status" value="1"/>
</dbReference>
<name>A0A7V1M184_CALAY</name>
<keyword evidence="1" id="KW-0560">Oxidoreductase</keyword>
<gene>
    <name evidence="2" type="ORF">ENJ10_11825</name>
</gene>
<dbReference type="EMBL" id="DRLD01000328">
    <property type="protein sequence ID" value="HED11369.1"/>
    <property type="molecule type" value="Genomic_DNA"/>
</dbReference>
<protein>
    <recommendedName>
        <fullName evidence="3">Proline dehydrogenase</fullName>
    </recommendedName>
</protein>
<reference evidence="2" key="1">
    <citation type="journal article" date="2020" name="mSystems">
        <title>Genome- and Community-Level Interaction Insights into Carbon Utilization and Element Cycling Functions of Hydrothermarchaeota in Hydrothermal Sediment.</title>
        <authorList>
            <person name="Zhou Z."/>
            <person name="Liu Y."/>
            <person name="Xu W."/>
            <person name="Pan J."/>
            <person name="Luo Z.H."/>
            <person name="Li M."/>
        </authorList>
    </citation>
    <scope>NUCLEOTIDE SEQUENCE [LARGE SCALE GENOMIC DNA]</scope>
    <source>
        <strain evidence="2">HyVt-456</strain>
    </source>
</reference>
<comment type="caution">
    <text evidence="2">The sequence shown here is derived from an EMBL/GenBank/DDBJ whole genome shotgun (WGS) entry which is preliminary data.</text>
</comment>
<accession>A0A7V1M184</accession>
<evidence type="ECO:0008006" key="3">
    <source>
        <dbReference type="Google" id="ProtNLM"/>
    </source>
</evidence>
<dbReference type="InterPro" id="IPR029041">
    <property type="entry name" value="FAD-linked_oxidoreductase-like"/>
</dbReference>